<dbReference type="EMBL" id="BAABKG010000006">
    <property type="protein sequence ID" value="GAA5155366.1"/>
    <property type="molecule type" value="Genomic_DNA"/>
</dbReference>
<dbReference type="PANTHER" id="PTHR48098">
    <property type="entry name" value="ENTEROCHELIN ESTERASE-RELATED"/>
    <property type="match status" value="1"/>
</dbReference>
<comment type="caution">
    <text evidence="2">The sequence shown here is derived from an EMBL/GenBank/DDBJ whole genome shotgun (WGS) entry which is preliminary data.</text>
</comment>
<dbReference type="Proteomes" id="UP001500221">
    <property type="component" value="Unassembled WGS sequence"/>
</dbReference>
<keyword evidence="3" id="KW-1185">Reference proteome</keyword>
<dbReference type="GO" id="GO:0016787">
    <property type="term" value="F:hydrolase activity"/>
    <property type="evidence" value="ECO:0007669"/>
    <property type="project" value="UniProtKB-KW"/>
</dbReference>
<reference evidence="3" key="1">
    <citation type="journal article" date="2019" name="Int. J. Syst. Evol. Microbiol.">
        <title>The Global Catalogue of Microorganisms (GCM) 10K type strain sequencing project: providing services to taxonomists for standard genome sequencing and annotation.</title>
        <authorList>
            <consortium name="The Broad Institute Genomics Platform"/>
            <consortium name="The Broad Institute Genome Sequencing Center for Infectious Disease"/>
            <person name="Wu L."/>
            <person name="Ma J."/>
        </authorList>
    </citation>
    <scope>NUCLEOTIDE SEQUENCE [LARGE SCALE GENOMIC DNA]</scope>
    <source>
        <strain evidence="3">JCM 18459</strain>
    </source>
</reference>
<accession>A0ABP9Q1B8</accession>
<dbReference type="Gene3D" id="3.40.50.1820">
    <property type="entry name" value="alpha/beta hydrolase"/>
    <property type="match status" value="1"/>
</dbReference>
<evidence type="ECO:0000313" key="2">
    <source>
        <dbReference type="EMBL" id="GAA5155366.1"/>
    </source>
</evidence>
<protein>
    <submittedName>
        <fullName evidence="2">Alpha/beta hydrolase-fold protein</fullName>
    </submittedName>
</protein>
<sequence length="280" mass="29613">MDAELPFRALPTGVDGVRHAHGPDSSPRPGVPPGTVTDLGWSDSAAYPGTQRRVRVHAPAGLDPSVPASVVVVLDGGYCLDPGEEVRGGVVLDNLVHAGDLPPTLGVFVDPADGPAPRQRNVEYDAADDRLATYLADEVLAEVGRRWALADDPARRVVGGFSSGGNAALTAAWHRPDVLGGALCSLASFAQMPGGNPYPALLAAEPRRPLRVFLHAAHRDLGWDEPEDNWLVENLRVAAALVASGYETRLVLGDGGHDPNHLGVLFPDALRWLLGAETRR</sequence>
<evidence type="ECO:0000313" key="3">
    <source>
        <dbReference type="Proteomes" id="UP001500221"/>
    </source>
</evidence>
<dbReference type="InterPro" id="IPR050583">
    <property type="entry name" value="Mycobacterial_A85_antigen"/>
</dbReference>
<evidence type="ECO:0000256" key="1">
    <source>
        <dbReference type="SAM" id="MobiDB-lite"/>
    </source>
</evidence>
<name>A0ABP9Q1B8_9ACTN</name>
<dbReference type="SUPFAM" id="SSF53474">
    <property type="entry name" value="alpha/beta-Hydrolases"/>
    <property type="match status" value="1"/>
</dbReference>
<proteinExistence type="predicted"/>
<dbReference type="InterPro" id="IPR029058">
    <property type="entry name" value="AB_hydrolase_fold"/>
</dbReference>
<dbReference type="PANTHER" id="PTHR48098:SF3">
    <property type="entry name" value="IRON(III) ENTEROBACTIN ESTERASE"/>
    <property type="match status" value="1"/>
</dbReference>
<dbReference type="InterPro" id="IPR000801">
    <property type="entry name" value="Esterase-like"/>
</dbReference>
<gene>
    <name evidence="2" type="ORF">GCM10023340_40440</name>
</gene>
<keyword evidence="2" id="KW-0378">Hydrolase</keyword>
<dbReference type="Pfam" id="PF00756">
    <property type="entry name" value="Esterase"/>
    <property type="match status" value="1"/>
</dbReference>
<organism evidence="2 3">
    <name type="scientific">Nocardioides marinquilinus</name>
    <dbReference type="NCBI Taxonomy" id="1210400"/>
    <lineage>
        <taxon>Bacteria</taxon>
        <taxon>Bacillati</taxon>
        <taxon>Actinomycetota</taxon>
        <taxon>Actinomycetes</taxon>
        <taxon>Propionibacteriales</taxon>
        <taxon>Nocardioidaceae</taxon>
        <taxon>Nocardioides</taxon>
    </lineage>
</organism>
<dbReference type="RefSeq" id="WP_345463127.1">
    <property type="nucleotide sequence ID" value="NZ_BAABKG010000006.1"/>
</dbReference>
<feature type="region of interest" description="Disordered" evidence="1">
    <location>
        <begin position="12"/>
        <end position="37"/>
    </location>
</feature>